<dbReference type="EMBL" id="JBHSGG010000040">
    <property type="protein sequence ID" value="MFC4729230.1"/>
    <property type="molecule type" value="Genomic_DNA"/>
</dbReference>
<dbReference type="Proteomes" id="UP001595892">
    <property type="component" value="Unassembled WGS sequence"/>
</dbReference>
<evidence type="ECO:0000313" key="2">
    <source>
        <dbReference type="EMBL" id="MFC4729230.1"/>
    </source>
</evidence>
<feature type="chain" id="PRO_5046045732" evidence="1">
    <location>
        <begin position="27"/>
        <end position="200"/>
    </location>
</feature>
<name>A0ABV9NQ55_9GAMM</name>
<keyword evidence="1" id="KW-0732">Signal</keyword>
<feature type="signal peptide" evidence="1">
    <location>
        <begin position="1"/>
        <end position="26"/>
    </location>
</feature>
<protein>
    <submittedName>
        <fullName evidence="2">Uncharacterized protein</fullName>
    </submittedName>
</protein>
<dbReference type="RefSeq" id="WP_377005304.1">
    <property type="nucleotide sequence ID" value="NZ_JBHSGG010000040.1"/>
</dbReference>
<keyword evidence="3" id="KW-1185">Reference proteome</keyword>
<reference evidence="3" key="1">
    <citation type="journal article" date="2019" name="Int. J. Syst. Evol. Microbiol.">
        <title>The Global Catalogue of Microorganisms (GCM) 10K type strain sequencing project: providing services to taxonomists for standard genome sequencing and annotation.</title>
        <authorList>
            <consortium name="The Broad Institute Genomics Platform"/>
            <consortium name="The Broad Institute Genome Sequencing Center for Infectious Disease"/>
            <person name="Wu L."/>
            <person name="Ma J."/>
        </authorList>
    </citation>
    <scope>NUCLEOTIDE SEQUENCE [LARGE SCALE GENOMIC DNA]</scope>
    <source>
        <strain evidence="3">CGMCC 1.13574</strain>
    </source>
</reference>
<evidence type="ECO:0000313" key="3">
    <source>
        <dbReference type="Proteomes" id="UP001595892"/>
    </source>
</evidence>
<gene>
    <name evidence="2" type="ORF">ACFO3Q_13740</name>
</gene>
<proteinExistence type="predicted"/>
<comment type="caution">
    <text evidence="2">The sequence shown here is derived from an EMBL/GenBank/DDBJ whole genome shotgun (WGS) entry which is preliminary data.</text>
</comment>
<organism evidence="2 3">
    <name type="scientific">Coralloluteibacterium thermophilum</name>
    <dbReference type="NCBI Taxonomy" id="2707049"/>
    <lineage>
        <taxon>Bacteria</taxon>
        <taxon>Pseudomonadati</taxon>
        <taxon>Pseudomonadota</taxon>
        <taxon>Gammaproteobacteria</taxon>
        <taxon>Lysobacterales</taxon>
        <taxon>Lysobacteraceae</taxon>
        <taxon>Coralloluteibacterium</taxon>
    </lineage>
</organism>
<accession>A0ABV9NQ55</accession>
<evidence type="ECO:0000256" key="1">
    <source>
        <dbReference type="SAM" id="SignalP"/>
    </source>
</evidence>
<sequence>MATAVRPRTLLLAATLALPAARPAPAVPPAPPVSTDPAGLPVCTAWRDAGGVLALGRVALGTRQRALPAEWPRTPGCTDRGSACEVRDPQGLAYVVERGRIGRIEARRADALGAVLPLGLAFGEERGTVARRLAAIPEAGPRAQLLAQAAGAHGPRWASDFCVIHGNAAPASWYVGFDAAGRLETVGLRLDPAQRTEPRP</sequence>